<gene>
    <name evidence="2" type="ORF">HMPREF7215_0294</name>
</gene>
<dbReference type="RefSeq" id="WP_009164268.1">
    <property type="nucleotide sequence ID" value="NZ_ADFP01000047.1"/>
</dbReference>
<dbReference type="Pfam" id="PF11823">
    <property type="entry name" value="Se_S_carrier"/>
    <property type="match status" value="1"/>
</dbReference>
<name>A0ABP2HYB1_9BACT</name>
<sequence length="73" mass="8190">MKCLATFDVTSMALMFEKQCRRAGFDVRIVPVPRQISASCGLACSYPCDRESEIMQLCEKGRIEISGTHRMAD</sequence>
<protein>
    <recommendedName>
        <fullName evidence="1">Putative Se/S carrier protein-like domain-containing protein</fullName>
    </recommendedName>
</protein>
<reference evidence="2 3" key="1">
    <citation type="submission" date="2009-12" db="EMBL/GenBank/DDBJ databases">
        <authorList>
            <person name="Shrivastava S."/>
            <person name="Madupu R."/>
            <person name="Durkin A.S."/>
            <person name="Torralba M."/>
            <person name="Methe B."/>
            <person name="Sutton G.G."/>
            <person name="Strausberg R.L."/>
            <person name="Nelson K.E."/>
        </authorList>
    </citation>
    <scope>NUCLEOTIDE SEQUENCE [LARGE SCALE GENOMIC DNA]</scope>
    <source>
        <strain evidence="2 3">W5455</strain>
    </source>
</reference>
<feature type="domain" description="Putative Se/S carrier protein-like" evidence="1">
    <location>
        <begin position="2"/>
        <end position="70"/>
    </location>
</feature>
<evidence type="ECO:0000313" key="2">
    <source>
        <dbReference type="EMBL" id="EFB91204.1"/>
    </source>
</evidence>
<proteinExistence type="predicted"/>
<comment type="caution">
    <text evidence="2">The sequence shown here is derived from an EMBL/GenBank/DDBJ whole genome shotgun (WGS) entry which is preliminary data.</text>
</comment>
<evidence type="ECO:0000313" key="3">
    <source>
        <dbReference type="Proteomes" id="UP000006462"/>
    </source>
</evidence>
<keyword evidence="3" id="KW-1185">Reference proteome</keyword>
<dbReference type="InterPro" id="IPR021778">
    <property type="entry name" value="Se/S_carrier-like"/>
</dbReference>
<accession>A0ABP2HYB1</accession>
<dbReference type="EMBL" id="ADFP01000047">
    <property type="protein sequence ID" value="EFB91204.1"/>
    <property type="molecule type" value="Genomic_DNA"/>
</dbReference>
<organism evidence="2 3">
    <name type="scientific">Pyramidobacter piscolens W5455</name>
    <dbReference type="NCBI Taxonomy" id="352165"/>
    <lineage>
        <taxon>Bacteria</taxon>
        <taxon>Thermotogati</taxon>
        <taxon>Synergistota</taxon>
        <taxon>Synergistia</taxon>
        <taxon>Synergistales</taxon>
        <taxon>Dethiosulfovibrionaceae</taxon>
        <taxon>Pyramidobacter</taxon>
    </lineage>
</organism>
<evidence type="ECO:0000259" key="1">
    <source>
        <dbReference type="Pfam" id="PF11823"/>
    </source>
</evidence>
<dbReference type="Proteomes" id="UP000006462">
    <property type="component" value="Unassembled WGS sequence"/>
</dbReference>